<dbReference type="Proteomes" id="UP000245081">
    <property type="component" value="Unassembled WGS sequence"/>
</dbReference>
<keyword evidence="1" id="KW-1133">Transmembrane helix</keyword>
<dbReference type="InterPro" id="IPR009838">
    <property type="entry name" value="T4SS_TraL"/>
</dbReference>
<evidence type="ECO:0000313" key="3">
    <source>
        <dbReference type="Proteomes" id="UP000245081"/>
    </source>
</evidence>
<keyword evidence="3" id="KW-1185">Reference proteome</keyword>
<dbReference type="EMBL" id="BDOQ01000007">
    <property type="protein sequence ID" value="GBG14408.1"/>
    <property type="molecule type" value="Genomic_DNA"/>
</dbReference>
<protein>
    <submittedName>
        <fullName evidence="2">RNA polymerase subunit sigma-70</fullName>
    </submittedName>
</protein>
<evidence type="ECO:0000313" key="2">
    <source>
        <dbReference type="EMBL" id="GBG14408.1"/>
    </source>
</evidence>
<proteinExistence type="predicted"/>
<organism evidence="2 3">
    <name type="scientific">Novimethylophilus kurashikiensis</name>
    <dbReference type="NCBI Taxonomy" id="1825523"/>
    <lineage>
        <taxon>Bacteria</taxon>
        <taxon>Pseudomonadati</taxon>
        <taxon>Pseudomonadota</taxon>
        <taxon>Betaproteobacteria</taxon>
        <taxon>Nitrosomonadales</taxon>
        <taxon>Methylophilaceae</taxon>
        <taxon>Novimethylophilus</taxon>
    </lineage>
</organism>
<name>A0A2R5FA35_9PROT</name>
<keyword evidence="1" id="KW-0472">Membrane</keyword>
<evidence type="ECO:0000256" key="1">
    <source>
        <dbReference type="SAM" id="Phobius"/>
    </source>
</evidence>
<sequence length="102" mass="11456">MSGQRNENSLRKIPLMADNPVPIMFWEPVDFIAGMSVFGMGVALHMFAFGAIGGAVTLMIATKLRQGAKRGAAQHWLWYMGVNIDRALARMKLRSWDNEFIE</sequence>
<dbReference type="OrthoDB" id="9813422at2"/>
<reference evidence="2 3" key="1">
    <citation type="journal article" date="2018" name="Environ. Microbiol.">
        <title>Isolation and genomic characterization of Novimethylophilus kurashikiensis gen. nov. sp. nov., a new lanthanide-dependent methylotrophic species of Methylophilaceae.</title>
        <authorList>
            <person name="Lv H."/>
            <person name="Sahin N."/>
            <person name="Tani A."/>
        </authorList>
    </citation>
    <scope>NUCLEOTIDE SEQUENCE [LARGE SCALE GENOMIC DNA]</scope>
    <source>
        <strain evidence="2 3">La2-4</strain>
    </source>
</reference>
<comment type="caution">
    <text evidence="2">The sequence shown here is derived from an EMBL/GenBank/DDBJ whole genome shotgun (WGS) entry which is preliminary data.</text>
</comment>
<dbReference type="AlphaFoldDB" id="A0A2R5FA35"/>
<dbReference type="GO" id="GO:0019867">
    <property type="term" value="C:outer membrane"/>
    <property type="evidence" value="ECO:0007669"/>
    <property type="project" value="InterPro"/>
</dbReference>
<gene>
    <name evidence="2" type="ORF">NMK_2007</name>
</gene>
<dbReference type="Pfam" id="PF07178">
    <property type="entry name" value="TraL"/>
    <property type="match status" value="1"/>
</dbReference>
<accession>A0A2R5FA35</accession>
<keyword evidence="1" id="KW-0812">Transmembrane</keyword>
<feature type="transmembrane region" description="Helical" evidence="1">
    <location>
        <begin position="31"/>
        <end position="61"/>
    </location>
</feature>